<dbReference type="OrthoDB" id="3215846at2"/>
<evidence type="ECO:0000313" key="1">
    <source>
        <dbReference type="EMBL" id="AZQ72916.1"/>
    </source>
</evidence>
<dbReference type="RefSeq" id="WP_126915430.1">
    <property type="nucleotide sequence ID" value="NZ_CP034587.1"/>
</dbReference>
<protein>
    <submittedName>
        <fullName evidence="1">DUF2993 domain-containing protein</fullName>
    </submittedName>
</protein>
<accession>A0A3Q9FXX5</accession>
<proteinExistence type="predicted"/>
<dbReference type="EMBL" id="CP034587">
    <property type="protein sequence ID" value="AZQ72916.1"/>
    <property type="molecule type" value="Genomic_DNA"/>
</dbReference>
<reference evidence="1 2" key="1">
    <citation type="submission" date="2018-12" db="EMBL/GenBank/DDBJ databases">
        <title>The whole draft genome of Streptomyce luteoverticillatus CGMCC 15060.</title>
        <authorList>
            <person name="Feng Z."/>
            <person name="Chen G."/>
            <person name="Zhang J."/>
            <person name="Zhu H."/>
            <person name="Yu X."/>
            <person name="Zhang W."/>
            <person name="Zhang X."/>
        </authorList>
    </citation>
    <scope>NUCLEOTIDE SEQUENCE [LARGE SCALE GENOMIC DNA]</scope>
    <source>
        <strain evidence="1 2">CGMCC 15060</strain>
    </source>
</reference>
<sequence>MRAIRRLLIAAIILAALFIGADRAAVYFAENQVADKIRSSQGLSGTPDVSIKGFPFLTQVASSQLDEVEIKLDGGVTAGAGDRSIKVSGFDATLHDVRVSSSYTSATAGRASGTAHLTYEELTKATGDPDVSVGYGGKDATGGNQVKVSGKVTVMGQASQQSVISTVTVVNGDTVRVRANEVPSQGIPGLERKIREKTDFDRKITGLPRGIKLDTVVATPNGVDITLTGTDVNLAG</sequence>
<dbReference type="Pfam" id="PF11209">
    <property type="entry name" value="LmeA"/>
    <property type="match status" value="1"/>
</dbReference>
<name>A0A3Q9FXX5_STRLT</name>
<dbReference type="Proteomes" id="UP000267900">
    <property type="component" value="Chromosome"/>
</dbReference>
<dbReference type="AlphaFoldDB" id="A0A3Q9FXX5"/>
<keyword evidence="2" id="KW-1185">Reference proteome</keyword>
<organism evidence="1 2">
    <name type="scientific">Streptomyces luteoverticillatus</name>
    <name type="common">Streptoverticillium luteoverticillatus</name>
    <dbReference type="NCBI Taxonomy" id="66425"/>
    <lineage>
        <taxon>Bacteria</taxon>
        <taxon>Bacillati</taxon>
        <taxon>Actinomycetota</taxon>
        <taxon>Actinomycetes</taxon>
        <taxon>Kitasatosporales</taxon>
        <taxon>Streptomycetaceae</taxon>
        <taxon>Streptomyces</taxon>
    </lineage>
</organism>
<evidence type="ECO:0000313" key="2">
    <source>
        <dbReference type="Proteomes" id="UP000267900"/>
    </source>
</evidence>
<gene>
    <name evidence="1" type="ORF">EKH77_18390</name>
</gene>
<dbReference type="InterPro" id="IPR021373">
    <property type="entry name" value="DUF2993"/>
</dbReference>